<dbReference type="GO" id="GO:0003677">
    <property type="term" value="F:DNA binding"/>
    <property type="evidence" value="ECO:0007669"/>
    <property type="project" value="InterPro"/>
</dbReference>
<dbReference type="GeneID" id="34571379"/>
<feature type="region of interest" description="Disordered" evidence="2">
    <location>
        <begin position="461"/>
        <end position="516"/>
    </location>
</feature>
<proteinExistence type="predicted"/>
<feature type="compositionally biased region" description="Polar residues" evidence="2">
    <location>
        <begin position="466"/>
        <end position="477"/>
    </location>
</feature>
<feature type="region of interest" description="Disordered" evidence="2">
    <location>
        <begin position="1"/>
        <end position="284"/>
    </location>
</feature>
<name>A0A1F5LYP2_PENAI</name>
<dbReference type="AlphaFoldDB" id="A0A1F5LYP2"/>
<keyword evidence="5" id="KW-1185">Reference proteome</keyword>
<gene>
    <name evidence="4" type="ORF">PENARI_c001G06444</name>
</gene>
<reference evidence="4 5" key="1">
    <citation type="journal article" date="2016" name="Sci. Rep.">
        <title>Penicillium arizonense, a new, genome sequenced fungal species, reveals a high chemical diversity in secreted metabolites.</title>
        <authorList>
            <person name="Grijseels S."/>
            <person name="Nielsen J.C."/>
            <person name="Randelovic M."/>
            <person name="Nielsen J."/>
            <person name="Nielsen K.F."/>
            <person name="Workman M."/>
            <person name="Frisvad J.C."/>
        </authorList>
    </citation>
    <scope>NUCLEOTIDE SEQUENCE [LARGE SCALE GENOMIC DNA]</scope>
    <source>
        <strain evidence="4 5">CBS 141311</strain>
    </source>
</reference>
<dbReference type="RefSeq" id="XP_022493668.1">
    <property type="nucleotide sequence ID" value="XM_022626645.1"/>
</dbReference>
<protein>
    <recommendedName>
        <fullName evidence="3">Xylanolytic transcriptional activator regulatory domain-containing protein</fullName>
    </recommendedName>
</protein>
<feature type="compositionally biased region" description="Polar residues" evidence="2">
    <location>
        <begin position="17"/>
        <end position="27"/>
    </location>
</feature>
<accession>A0A1F5LYP2</accession>
<keyword evidence="1" id="KW-0539">Nucleus</keyword>
<dbReference type="GO" id="GO:0008270">
    <property type="term" value="F:zinc ion binding"/>
    <property type="evidence" value="ECO:0007669"/>
    <property type="project" value="InterPro"/>
</dbReference>
<organism evidence="4 5">
    <name type="scientific">Penicillium arizonense</name>
    <dbReference type="NCBI Taxonomy" id="1835702"/>
    <lineage>
        <taxon>Eukaryota</taxon>
        <taxon>Fungi</taxon>
        <taxon>Dikarya</taxon>
        <taxon>Ascomycota</taxon>
        <taxon>Pezizomycotina</taxon>
        <taxon>Eurotiomycetes</taxon>
        <taxon>Eurotiomycetidae</taxon>
        <taxon>Eurotiales</taxon>
        <taxon>Aspergillaceae</taxon>
        <taxon>Penicillium</taxon>
    </lineage>
</organism>
<dbReference type="Pfam" id="PF04082">
    <property type="entry name" value="Fungal_trans"/>
    <property type="match status" value="1"/>
</dbReference>
<evidence type="ECO:0000259" key="3">
    <source>
        <dbReference type="SMART" id="SM00906"/>
    </source>
</evidence>
<feature type="compositionally biased region" description="Polar residues" evidence="2">
    <location>
        <begin position="143"/>
        <end position="172"/>
    </location>
</feature>
<evidence type="ECO:0000256" key="1">
    <source>
        <dbReference type="ARBA" id="ARBA00023242"/>
    </source>
</evidence>
<dbReference type="GO" id="GO:0006351">
    <property type="term" value="P:DNA-templated transcription"/>
    <property type="evidence" value="ECO:0007669"/>
    <property type="project" value="InterPro"/>
</dbReference>
<sequence length="1079" mass="118718">MSADLLAEFGQGPVPASGSSGQQNQKSPFFDDLNQENIDFFGAPASASQHNRAADPTPKTAGKHSAAQSPWESHSQPKFDLPLHQNSDVLFDAAFDTPASDADDDWGEFEGPESTSQQASRPTAPSQQSSIATFPKSQPPQPRQDTFGTSGAVNLLDSLSISDTTPTLNQETKVPPNKQHSKSNNQIQPTWDDDSFGDWGEFADVPASKPRPKVSEKKAKPPVKSSNPPASTWDDDAFDDWGDFTDGPGAPPAFKSNPISPTVASPAPRSFVSGSSASSPIVRPTNIPPPSVLLELFLDVFEHLQKEATLVKSQLRSSPSNTTNLSAIAPNIHNALESAARVIAGRTLRWKRDTILSQSMRIGPARSGKSGGMKLNSVNKHENIKEEQDAVNVLSLWRERAAVFNAVLQAAGQRPIPAVPDPSALKVTVARSDQGALKASHSCALYIMELQQRIALIEQSEKGQRSPYSSNFDTQTNDPKDHEDASLDRITPKDHDESQDYEDPDSGLTNPLSSGPPAFMAAANGRTFYLGTSSNWSFTRRILSLAHHRAYQEALSPEALLFDEMTYELPWDGLRTTPGPDVPVIPTRDHTMYLINAVKFRCGQLYHLFEEGEFMASLREFYSGDGNTMTNSLWYIHFLLILAFGKGFVQPKAQGKKPPGVGYFVKALQLLPDPGALYRDPMVATEILCCIALYSQCIDCRTSAHNYIGQAVRMAMAQGMHTRMPVEDLGHDTVQRCGKIWWTVYILDREMTSLMGLPQSINDRYVQTQLPTFSDQAETVSLEMHIKLSQIIAEVNSKVYAIDGRINRTFLLSTKAALANIASLADELREAVPLHLDREVSGVSRTSASLHLLYHQCIILATRPLLFCFLKIQFESPESCLASLNASRNVQNLMQMCLESAQHIISILHSLQIQGLLETFLPFDLESLFVSTVILLLCPAIDPRLLDSHPSWLEKAYAIFDEMIGDGNQVASFRRSELQRLDETLSCISQGQSRPLTVPNFFPQTDVLPNPPSPSSTSIPESIPQPLQYNALLRQDPVLDGECDFGTMLTSAEIMAVADSIETFDTEWVSNAMVEHSIW</sequence>
<dbReference type="STRING" id="1835702.A0A1F5LYP2"/>
<feature type="compositionally biased region" description="Polar residues" evidence="2">
    <location>
        <begin position="113"/>
        <end position="136"/>
    </location>
</feature>
<feature type="domain" description="Xylanolytic transcriptional activator regulatory" evidence="3">
    <location>
        <begin position="704"/>
        <end position="777"/>
    </location>
</feature>
<dbReference type="CDD" id="cd12148">
    <property type="entry name" value="fungal_TF_MHR"/>
    <property type="match status" value="1"/>
</dbReference>
<feature type="compositionally biased region" description="Polar residues" evidence="2">
    <location>
        <begin position="66"/>
        <end position="76"/>
    </location>
</feature>
<dbReference type="PANTHER" id="PTHR42084:SF1">
    <property type="entry name" value="SERINE_THREONINE-PROTEIN KINASE PPK6"/>
    <property type="match status" value="1"/>
</dbReference>
<evidence type="ECO:0000256" key="2">
    <source>
        <dbReference type="SAM" id="MobiDB-lite"/>
    </source>
</evidence>
<feature type="compositionally biased region" description="Basic and acidic residues" evidence="2">
    <location>
        <begin position="478"/>
        <end position="498"/>
    </location>
</feature>
<evidence type="ECO:0000313" key="5">
    <source>
        <dbReference type="Proteomes" id="UP000177622"/>
    </source>
</evidence>
<dbReference type="InterPro" id="IPR007219">
    <property type="entry name" value="XnlR_reg_dom"/>
</dbReference>
<feature type="compositionally biased region" description="Acidic residues" evidence="2">
    <location>
        <begin position="101"/>
        <end position="111"/>
    </location>
</feature>
<comment type="caution">
    <text evidence="4">The sequence shown here is derived from an EMBL/GenBank/DDBJ whole genome shotgun (WGS) entry which is preliminary data.</text>
</comment>
<dbReference type="PANTHER" id="PTHR42084">
    <property type="entry name" value="YALI0E26631P"/>
    <property type="match status" value="1"/>
</dbReference>
<evidence type="ECO:0000313" key="4">
    <source>
        <dbReference type="EMBL" id="OGE58245.1"/>
    </source>
</evidence>
<feature type="compositionally biased region" description="Acidic residues" evidence="2">
    <location>
        <begin position="233"/>
        <end position="243"/>
    </location>
</feature>
<dbReference type="EMBL" id="LXJU01000001">
    <property type="protein sequence ID" value="OGE58245.1"/>
    <property type="molecule type" value="Genomic_DNA"/>
</dbReference>
<dbReference type="Proteomes" id="UP000177622">
    <property type="component" value="Unassembled WGS sequence"/>
</dbReference>
<dbReference type="SMART" id="SM00906">
    <property type="entry name" value="Fungal_trans"/>
    <property type="match status" value="1"/>
</dbReference>
<dbReference type="OrthoDB" id="3548654at2759"/>